<proteinExistence type="predicted"/>
<gene>
    <name evidence="2" type="ORF">Salat_1073300</name>
</gene>
<organism evidence="2 3">
    <name type="scientific">Sesamum alatum</name>
    <dbReference type="NCBI Taxonomy" id="300844"/>
    <lineage>
        <taxon>Eukaryota</taxon>
        <taxon>Viridiplantae</taxon>
        <taxon>Streptophyta</taxon>
        <taxon>Embryophyta</taxon>
        <taxon>Tracheophyta</taxon>
        <taxon>Spermatophyta</taxon>
        <taxon>Magnoliopsida</taxon>
        <taxon>eudicotyledons</taxon>
        <taxon>Gunneridae</taxon>
        <taxon>Pentapetalae</taxon>
        <taxon>asterids</taxon>
        <taxon>lamiids</taxon>
        <taxon>Lamiales</taxon>
        <taxon>Pedaliaceae</taxon>
        <taxon>Sesamum</taxon>
    </lineage>
</organism>
<name>A0AAE1YNQ0_9LAMI</name>
<dbReference type="EMBL" id="JACGWO010000003">
    <property type="protein sequence ID" value="KAK4433111.1"/>
    <property type="molecule type" value="Genomic_DNA"/>
</dbReference>
<comment type="caution">
    <text evidence="2">The sequence shown here is derived from an EMBL/GenBank/DDBJ whole genome shotgun (WGS) entry which is preliminary data.</text>
</comment>
<dbReference type="AlphaFoldDB" id="A0AAE1YNQ0"/>
<evidence type="ECO:0000256" key="1">
    <source>
        <dbReference type="SAM" id="SignalP"/>
    </source>
</evidence>
<protein>
    <recommendedName>
        <fullName evidence="4">Secreted protein</fullName>
    </recommendedName>
</protein>
<feature type="chain" id="PRO_5042172622" description="Secreted protein" evidence="1">
    <location>
        <begin position="22"/>
        <end position="105"/>
    </location>
</feature>
<sequence>MKCRLWRVWGMVAVPATVAGGVQIEEWGNAKNVTEGEVGDWLLGWTRKVERSLVRFVVMRRMKWCGGTPTTVVGRRGDGEREKTERWGDFLGVVRGRAWLGGTWN</sequence>
<dbReference type="Proteomes" id="UP001293254">
    <property type="component" value="Unassembled WGS sequence"/>
</dbReference>
<feature type="signal peptide" evidence="1">
    <location>
        <begin position="1"/>
        <end position="21"/>
    </location>
</feature>
<accession>A0AAE1YNQ0</accession>
<evidence type="ECO:0000313" key="3">
    <source>
        <dbReference type="Proteomes" id="UP001293254"/>
    </source>
</evidence>
<evidence type="ECO:0008006" key="4">
    <source>
        <dbReference type="Google" id="ProtNLM"/>
    </source>
</evidence>
<keyword evidence="3" id="KW-1185">Reference proteome</keyword>
<reference evidence="2" key="1">
    <citation type="submission" date="2020-06" db="EMBL/GenBank/DDBJ databases">
        <authorList>
            <person name="Li T."/>
            <person name="Hu X."/>
            <person name="Zhang T."/>
            <person name="Song X."/>
            <person name="Zhang H."/>
            <person name="Dai N."/>
            <person name="Sheng W."/>
            <person name="Hou X."/>
            <person name="Wei L."/>
        </authorList>
    </citation>
    <scope>NUCLEOTIDE SEQUENCE</scope>
    <source>
        <strain evidence="2">3651</strain>
        <tissue evidence="2">Leaf</tissue>
    </source>
</reference>
<reference evidence="2" key="2">
    <citation type="journal article" date="2024" name="Plant">
        <title>Genomic evolution and insights into agronomic trait innovations of Sesamum species.</title>
        <authorList>
            <person name="Miao H."/>
            <person name="Wang L."/>
            <person name="Qu L."/>
            <person name="Liu H."/>
            <person name="Sun Y."/>
            <person name="Le M."/>
            <person name="Wang Q."/>
            <person name="Wei S."/>
            <person name="Zheng Y."/>
            <person name="Lin W."/>
            <person name="Duan Y."/>
            <person name="Cao H."/>
            <person name="Xiong S."/>
            <person name="Wang X."/>
            <person name="Wei L."/>
            <person name="Li C."/>
            <person name="Ma Q."/>
            <person name="Ju M."/>
            <person name="Zhao R."/>
            <person name="Li G."/>
            <person name="Mu C."/>
            <person name="Tian Q."/>
            <person name="Mei H."/>
            <person name="Zhang T."/>
            <person name="Gao T."/>
            <person name="Zhang H."/>
        </authorList>
    </citation>
    <scope>NUCLEOTIDE SEQUENCE</scope>
    <source>
        <strain evidence="2">3651</strain>
    </source>
</reference>
<evidence type="ECO:0000313" key="2">
    <source>
        <dbReference type="EMBL" id="KAK4433111.1"/>
    </source>
</evidence>
<keyword evidence="1" id="KW-0732">Signal</keyword>